<keyword evidence="3" id="KW-1185">Reference proteome</keyword>
<evidence type="ECO:0000313" key="2">
    <source>
        <dbReference type="EMBL" id="CAI2378956.1"/>
    </source>
</evidence>
<dbReference type="EMBL" id="CAMPGE010020749">
    <property type="protein sequence ID" value="CAI2378956.1"/>
    <property type="molecule type" value="Genomic_DNA"/>
</dbReference>
<comment type="caution">
    <text evidence="2">The sequence shown here is derived from an EMBL/GenBank/DDBJ whole genome shotgun (WGS) entry which is preliminary data.</text>
</comment>
<proteinExistence type="predicted"/>
<sequence>MPQNSVNYPQNQANFVQNPQMQAYQRNNFNAMQDGVGQRVKRLTIIYMFLLLLALAGSGYQLVMAISFNYFDSFWWAYIIVSVACSIIGACYVYIPNISKPAGLVMIILLMGIFFFHIGVFIWFLFDAVVYLGYFYDSDKVIVILWWVAVAAQTFPLIFIFVIFFMRRKLQQNSQMNQGVFAPLNQNPHAYAQNPHGQAPVPAYQ</sequence>
<accession>A0AAD1XTR5</accession>
<dbReference type="AlphaFoldDB" id="A0AAD1XTR5"/>
<feature type="transmembrane region" description="Helical" evidence="1">
    <location>
        <begin position="144"/>
        <end position="166"/>
    </location>
</feature>
<keyword evidence="1" id="KW-0472">Membrane</keyword>
<feature type="transmembrane region" description="Helical" evidence="1">
    <location>
        <begin position="45"/>
        <end position="68"/>
    </location>
</feature>
<protein>
    <submittedName>
        <fullName evidence="2">Uncharacterized protein</fullName>
    </submittedName>
</protein>
<evidence type="ECO:0000313" key="3">
    <source>
        <dbReference type="Proteomes" id="UP001295684"/>
    </source>
</evidence>
<feature type="transmembrane region" description="Helical" evidence="1">
    <location>
        <begin position="74"/>
        <end position="95"/>
    </location>
</feature>
<feature type="transmembrane region" description="Helical" evidence="1">
    <location>
        <begin position="102"/>
        <end position="124"/>
    </location>
</feature>
<evidence type="ECO:0000256" key="1">
    <source>
        <dbReference type="SAM" id="Phobius"/>
    </source>
</evidence>
<dbReference type="Proteomes" id="UP001295684">
    <property type="component" value="Unassembled WGS sequence"/>
</dbReference>
<keyword evidence="1" id="KW-0812">Transmembrane</keyword>
<gene>
    <name evidence="2" type="ORF">ECRASSUSDP1_LOCUS20358</name>
</gene>
<keyword evidence="1" id="KW-1133">Transmembrane helix</keyword>
<organism evidence="2 3">
    <name type="scientific">Euplotes crassus</name>
    <dbReference type="NCBI Taxonomy" id="5936"/>
    <lineage>
        <taxon>Eukaryota</taxon>
        <taxon>Sar</taxon>
        <taxon>Alveolata</taxon>
        <taxon>Ciliophora</taxon>
        <taxon>Intramacronucleata</taxon>
        <taxon>Spirotrichea</taxon>
        <taxon>Hypotrichia</taxon>
        <taxon>Euplotida</taxon>
        <taxon>Euplotidae</taxon>
        <taxon>Moneuplotes</taxon>
    </lineage>
</organism>
<reference evidence="2" key="1">
    <citation type="submission" date="2023-07" db="EMBL/GenBank/DDBJ databases">
        <authorList>
            <consortium name="AG Swart"/>
            <person name="Singh M."/>
            <person name="Singh A."/>
            <person name="Seah K."/>
            <person name="Emmerich C."/>
        </authorList>
    </citation>
    <scope>NUCLEOTIDE SEQUENCE</scope>
    <source>
        <strain evidence="2">DP1</strain>
    </source>
</reference>
<name>A0AAD1XTR5_EUPCR</name>